<dbReference type="InterPro" id="IPR036236">
    <property type="entry name" value="Znf_C2H2_sf"/>
</dbReference>
<dbReference type="PROSITE" id="PS50157">
    <property type="entry name" value="ZINC_FINGER_C2H2_2"/>
    <property type="match status" value="1"/>
</dbReference>
<protein>
    <recommendedName>
        <fullName evidence="3">C2H2-type domain-containing protein</fullName>
    </recommendedName>
</protein>
<keyword evidence="1" id="KW-0479">Metal-binding</keyword>
<dbReference type="GO" id="GO:0008270">
    <property type="term" value="F:zinc ion binding"/>
    <property type="evidence" value="ECO:0007669"/>
    <property type="project" value="UniProtKB-KW"/>
</dbReference>
<gene>
    <name evidence="4" type="ORF">POSPLADRAFT_1139943</name>
</gene>
<dbReference type="OrthoDB" id="8922241at2759"/>
<reference evidence="4 5" key="1">
    <citation type="submission" date="2017-04" db="EMBL/GenBank/DDBJ databases">
        <title>Genome Sequence of the Model Brown-Rot Fungus Postia placenta SB12.</title>
        <authorList>
            <consortium name="DOE Joint Genome Institute"/>
            <person name="Gaskell J."/>
            <person name="Kersten P."/>
            <person name="Larrondo L.F."/>
            <person name="Canessa P."/>
            <person name="Martinez D."/>
            <person name="Hibbett D."/>
            <person name="Schmoll M."/>
            <person name="Kubicek C.P."/>
            <person name="Martinez A.T."/>
            <person name="Yadav J."/>
            <person name="Master E."/>
            <person name="Magnuson J.K."/>
            <person name="James T."/>
            <person name="Yaver D."/>
            <person name="Berka R."/>
            <person name="Labutti K."/>
            <person name="Lipzen A."/>
            <person name="Aerts A."/>
            <person name="Barry K."/>
            <person name="Henrissat B."/>
            <person name="Blanchette R."/>
            <person name="Grigoriev I."/>
            <person name="Cullen D."/>
        </authorList>
    </citation>
    <scope>NUCLEOTIDE SEQUENCE [LARGE SCALE GENOMIC DNA]</scope>
    <source>
        <strain evidence="4 5">MAD-698-R-SB12</strain>
    </source>
</reference>
<dbReference type="SMART" id="SM00355">
    <property type="entry name" value="ZnF_C2H2"/>
    <property type="match status" value="2"/>
</dbReference>
<sequence length="334" mass="36909">MQHYFSYNPTRVVEGTPSASPHLPDPAASIDICTPLFPEDTMYFQTVRGPYTHRGFYSFMSGCEAVVPTMVEHQNFLNNMTVPMETLHGMDSVEMSNDISRINMGSWPGPSRGHPRTDVAIAGEPLALDSDPFSHIDSYILELMAKNSGISYDDGLSSHSTLSGVSSAQMPDLHIVGQNTYNTKHINSISEDATESEGHAGVSVLAESSTGPAYWLARPRAPTKAKKERKEPQRPRAPAIKAARSQVMSKGTLRCEMCDRDKDTGSEDYAHQASLNRHIRTSHLDRSRWQCTLCDKSMVRSDALGRHLKRQHHMPEADAKAVVAHVAASKYLTD</sequence>
<dbReference type="Gene3D" id="3.30.160.60">
    <property type="entry name" value="Classic Zinc Finger"/>
    <property type="match status" value="1"/>
</dbReference>
<evidence type="ECO:0000259" key="3">
    <source>
        <dbReference type="PROSITE" id="PS50157"/>
    </source>
</evidence>
<feature type="domain" description="C2H2-type" evidence="3">
    <location>
        <begin position="289"/>
        <end position="318"/>
    </location>
</feature>
<accession>A0A1X6N417</accession>
<dbReference type="RefSeq" id="XP_024340020.1">
    <property type="nucleotide sequence ID" value="XM_024485104.1"/>
</dbReference>
<evidence type="ECO:0000256" key="2">
    <source>
        <dbReference type="SAM" id="MobiDB-lite"/>
    </source>
</evidence>
<evidence type="ECO:0000313" key="5">
    <source>
        <dbReference type="Proteomes" id="UP000194127"/>
    </source>
</evidence>
<dbReference type="PROSITE" id="PS00028">
    <property type="entry name" value="ZINC_FINGER_C2H2_1"/>
    <property type="match status" value="1"/>
</dbReference>
<dbReference type="InterPro" id="IPR013087">
    <property type="entry name" value="Znf_C2H2_type"/>
</dbReference>
<keyword evidence="5" id="KW-1185">Reference proteome</keyword>
<dbReference type="AlphaFoldDB" id="A0A1X6N417"/>
<evidence type="ECO:0000313" key="4">
    <source>
        <dbReference type="EMBL" id="OSX63226.1"/>
    </source>
</evidence>
<keyword evidence="1" id="KW-0862">Zinc</keyword>
<proteinExistence type="predicted"/>
<evidence type="ECO:0000256" key="1">
    <source>
        <dbReference type="PROSITE-ProRule" id="PRU00042"/>
    </source>
</evidence>
<organism evidence="4 5">
    <name type="scientific">Postia placenta MAD-698-R-SB12</name>
    <dbReference type="NCBI Taxonomy" id="670580"/>
    <lineage>
        <taxon>Eukaryota</taxon>
        <taxon>Fungi</taxon>
        <taxon>Dikarya</taxon>
        <taxon>Basidiomycota</taxon>
        <taxon>Agaricomycotina</taxon>
        <taxon>Agaricomycetes</taxon>
        <taxon>Polyporales</taxon>
        <taxon>Adustoporiaceae</taxon>
        <taxon>Rhodonia</taxon>
    </lineage>
</organism>
<keyword evidence="1" id="KW-0863">Zinc-finger</keyword>
<feature type="region of interest" description="Disordered" evidence="2">
    <location>
        <begin position="219"/>
        <end position="246"/>
    </location>
</feature>
<dbReference type="GeneID" id="36330053"/>
<dbReference type="Proteomes" id="UP000194127">
    <property type="component" value="Unassembled WGS sequence"/>
</dbReference>
<dbReference type="EMBL" id="KZ110595">
    <property type="protein sequence ID" value="OSX63226.1"/>
    <property type="molecule type" value="Genomic_DNA"/>
</dbReference>
<dbReference type="SUPFAM" id="SSF57667">
    <property type="entry name" value="beta-beta-alpha zinc fingers"/>
    <property type="match status" value="1"/>
</dbReference>
<name>A0A1X6N417_9APHY</name>